<reference evidence="9 10" key="1">
    <citation type="journal article" date="2016" name="Nat. Commun.">
        <title>Thousands of microbial genomes shed light on interconnected biogeochemical processes in an aquifer system.</title>
        <authorList>
            <person name="Anantharaman K."/>
            <person name="Brown C.T."/>
            <person name="Hug L.A."/>
            <person name="Sharon I."/>
            <person name="Castelle C.J."/>
            <person name="Probst A.J."/>
            <person name="Thomas B.C."/>
            <person name="Singh A."/>
            <person name="Wilkins M.J."/>
            <person name="Karaoz U."/>
            <person name="Brodie E.L."/>
            <person name="Williams K.H."/>
            <person name="Hubbard S.S."/>
            <person name="Banfield J.F."/>
        </authorList>
    </citation>
    <scope>NUCLEOTIDE SEQUENCE [LARGE SCALE GENOMIC DNA]</scope>
</reference>
<dbReference type="InterPro" id="IPR045863">
    <property type="entry name" value="CorA_TM1_TM2"/>
</dbReference>
<dbReference type="CDD" id="cd12822">
    <property type="entry name" value="TmCorA-like"/>
    <property type="match status" value="1"/>
</dbReference>
<evidence type="ECO:0000256" key="8">
    <source>
        <dbReference type="SAM" id="Phobius"/>
    </source>
</evidence>
<dbReference type="Gene3D" id="3.30.460.20">
    <property type="entry name" value="CorA soluble domain-like"/>
    <property type="match status" value="1"/>
</dbReference>
<dbReference type="GO" id="GO:0015087">
    <property type="term" value="F:cobalt ion transmembrane transporter activity"/>
    <property type="evidence" value="ECO:0007669"/>
    <property type="project" value="TreeGrafter"/>
</dbReference>
<comment type="subcellular location">
    <subcellularLocation>
        <location evidence="1">Cell membrane</location>
        <topology evidence="1">Multi-pass membrane protein</topology>
    </subcellularLocation>
</comment>
<keyword evidence="7 8" id="KW-0472">Membrane</keyword>
<name>A0A1G2LHJ6_9BACT</name>
<protein>
    <recommendedName>
        <fullName evidence="11">Magnesium transport protein CorA</fullName>
    </recommendedName>
</protein>
<keyword evidence="5 8" id="KW-0812">Transmembrane</keyword>
<evidence type="ECO:0000256" key="6">
    <source>
        <dbReference type="ARBA" id="ARBA00022989"/>
    </source>
</evidence>
<evidence type="ECO:0000256" key="2">
    <source>
        <dbReference type="ARBA" id="ARBA00009765"/>
    </source>
</evidence>
<dbReference type="InterPro" id="IPR002523">
    <property type="entry name" value="MgTranspt_CorA/ZnTranspt_ZntB"/>
</dbReference>
<dbReference type="Proteomes" id="UP000179052">
    <property type="component" value="Unassembled WGS sequence"/>
</dbReference>
<organism evidence="9 10">
    <name type="scientific">Candidatus Sungbacteria bacterium RIFCSPLOWO2_02_FULL_48_13b</name>
    <dbReference type="NCBI Taxonomy" id="1802283"/>
    <lineage>
        <taxon>Bacteria</taxon>
        <taxon>Candidatus Sungiibacteriota</taxon>
    </lineage>
</organism>
<gene>
    <name evidence="9" type="ORF">A3H71_02135</name>
</gene>
<dbReference type="SUPFAM" id="SSF143865">
    <property type="entry name" value="CorA soluble domain-like"/>
    <property type="match status" value="1"/>
</dbReference>
<dbReference type="PANTHER" id="PTHR46494:SF1">
    <property type="entry name" value="CORA FAMILY METAL ION TRANSPORTER (EUROFUNG)"/>
    <property type="match status" value="1"/>
</dbReference>
<dbReference type="EMBL" id="MHQV01000033">
    <property type="protein sequence ID" value="OHA10289.1"/>
    <property type="molecule type" value="Genomic_DNA"/>
</dbReference>
<keyword evidence="3" id="KW-0813">Transport</keyword>
<evidence type="ECO:0000313" key="10">
    <source>
        <dbReference type="Proteomes" id="UP000179052"/>
    </source>
</evidence>
<dbReference type="SUPFAM" id="SSF144083">
    <property type="entry name" value="Magnesium transport protein CorA, transmembrane region"/>
    <property type="match status" value="1"/>
</dbReference>
<feature type="transmembrane region" description="Helical" evidence="8">
    <location>
        <begin position="246"/>
        <end position="267"/>
    </location>
</feature>
<feature type="transmembrane region" description="Helical" evidence="8">
    <location>
        <begin position="279"/>
        <end position="297"/>
    </location>
</feature>
<dbReference type="GO" id="GO:0005886">
    <property type="term" value="C:plasma membrane"/>
    <property type="evidence" value="ECO:0007669"/>
    <property type="project" value="UniProtKB-SubCell"/>
</dbReference>
<evidence type="ECO:0000256" key="4">
    <source>
        <dbReference type="ARBA" id="ARBA00022475"/>
    </source>
</evidence>
<evidence type="ECO:0008006" key="11">
    <source>
        <dbReference type="Google" id="ProtNLM"/>
    </source>
</evidence>
<dbReference type="GO" id="GO:0050897">
    <property type="term" value="F:cobalt ion binding"/>
    <property type="evidence" value="ECO:0007669"/>
    <property type="project" value="TreeGrafter"/>
</dbReference>
<evidence type="ECO:0000256" key="7">
    <source>
        <dbReference type="ARBA" id="ARBA00023136"/>
    </source>
</evidence>
<sequence length="304" mass="35064">MDKIAHKNVAWIDLLSPGENEIALLQKEYGINHLPLREITVETPLPKIERFENEIYAVLYFPIFNPQKRATEGKEVDFIITKDVLVTVHYEPIAPLTGVRNTYSNSTKDKDSGFSDTTAHLLFRILSQMYAYSLRELSHVKKNLDSLDEDLFDRNGREFARRILEVRRDILNFRRTLAPQRHFLELLELKSSDLLGRKSKQSFEDLLEAYDSVWGLLASYQEAIEAIHETNNTLIASKQNDTIQTLTMLSVISFYLAMIAGVFGMNALYEPIIGTPYDFWKIIGIMVLVTLGLIVFFRRKGWLN</sequence>
<dbReference type="GO" id="GO:0015095">
    <property type="term" value="F:magnesium ion transmembrane transporter activity"/>
    <property type="evidence" value="ECO:0007669"/>
    <property type="project" value="TreeGrafter"/>
</dbReference>
<evidence type="ECO:0000313" key="9">
    <source>
        <dbReference type="EMBL" id="OHA10289.1"/>
    </source>
</evidence>
<evidence type="ECO:0000256" key="5">
    <source>
        <dbReference type="ARBA" id="ARBA00022692"/>
    </source>
</evidence>
<keyword evidence="4" id="KW-1003">Cell membrane</keyword>
<keyword evidence="6 8" id="KW-1133">Transmembrane helix</keyword>
<accession>A0A1G2LHJ6</accession>
<dbReference type="Gene3D" id="1.20.58.340">
    <property type="entry name" value="Magnesium transport protein CorA, transmembrane region"/>
    <property type="match status" value="2"/>
</dbReference>
<dbReference type="PANTHER" id="PTHR46494">
    <property type="entry name" value="CORA FAMILY METAL ION TRANSPORTER (EUROFUNG)"/>
    <property type="match status" value="1"/>
</dbReference>
<dbReference type="InterPro" id="IPR045861">
    <property type="entry name" value="CorA_cytoplasmic_dom"/>
</dbReference>
<evidence type="ECO:0000256" key="3">
    <source>
        <dbReference type="ARBA" id="ARBA00022448"/>
    </source>
</evidence>
<proteinExistence type="inferred from homology"/>
<dbReference type="STRING" id="1802283.A3H71_02135"/>
<dbReference type="AlphaFoldDB" id="A0A1G2LHJ6"/>
<dbReference type="Pfam" id="PF01544">
    <property type="entry name" value="CorA"/>
    <property type="match status" value="1"/>
</dbReference>
<comment type="caution">
    <text evidence="9">The sequence shown here is derived from an EMBL/GenBank/DDBJ whole genome shotgun (WGS) entry which is preliminary data.</text>
</comment>
<comment type="similarity">
    <text evidence="2">Belongs to the CorA metal ion transporter (MIT) (TC 1.A.35) family.</text>
</comment>
<evidence type="ECO:0000256" key="1">
    <source>
        <dbReference type="ARBA" id="ARBA00004651"/>
    </source>
</evidence>
<dbReference type="GO" id="GO:0000287">
    <property type="term" value="F:magnesium ion binding"/>
    <property type="evidence" value="ECO:0007669"/>
    <property type="project" value="TreeGrafter"/>
</dbReference>